<dbReference type="OrthoDB" id="8921497at2759"/>
<evidence type="ECO:0000256" key="1">
    <source>
        <dbReference type="ARBA" id="ARBA00022786"/>
    </source>
</evidence>
<dbReference type="Pfam" id="PF00632">
    <property type="entry name" value="HECT"/>
    <property type="match status" value="1"/>
</dbReference>
<organism evidence="3 4">
    <name type="scientific">Desmophyllum pertusum</name>
    <dbReference type="NCBI Taxonomy" id="174260"/>
    <lineage>
        <taxon>Eukaryota</taxon>
        <taxon>Metazoa</taxon>
        <taxon>Cnidaria</taxon>
        <taxon>Anthozoa</taxon>
        <taxon>Hexacorallia</taxon>
        <taxon>Scleractinia</taxon>
        <taxon>Caryophylliina</taxon>
        <taxon>Caryophylliidae</taxon>
        <taxon>Desmophyllum</taxon>
    </lineage>
</organism>
<dbReference type="InterPro" id="IPR035983">
    <property type="entry name" value="Hect_E3_ubiquitin_ligase"/>
</dbReference>
<dbReference type="GO" id="GO:0004842">
    <property type="term" value="F:ubiquitin-protein transferase activity"/>
    <property type="evidence" value="ECO:0007669"/>
    <property type="project" value="InterPro"/>
</dbReference>
<dbReference type="Proteomes" id="UP001163046">
    <property type="component" value="Unassembled WGS sequence"/>
</dbReference>
<dbReference type="EMBL" id="MU826353">
    <property type="protein sequence ID" value="KAJ7380549.1"/>
    <property type="molecule type" value="Genomic_DNA"/>
</dbReference>
<keyword evidence="4" id="KW-1185">Reference proteome</keyword>
<dbReference type="SUPFAM" id="SSF56204">
    <property type="entry name" value="Hect, E3 ligase catalytic domain"/>
    <property type="match status" value="1"/>
</dbReference>
<proteinExistence type="predicted"/>
<evidence type="ECO:0000259" key="2">
    <source>
        <dbReference type="Pfam" id="PF00632"/>
    </source>
</evidence>
<gene>
    <name evidence="3" type="ORF">OS493_009016</name>
</gene>
<sequence>MFQDVPENMLVNDFLSRIPEMERSSFQSVLQGRGKVDGAILSCLSLYNVRKVPSGQQLETTILDIARCEFLVKPQAIMRAFKSGMFDCKPEPWSTVRQDELVNLYDILNVEPDKVSEMVVPSEFDQSLNQAKDRVFNFLIRFLKSCTKEMAIAFLRYCTGSNVMVVPRIEVSFVDVSGLARRPVAHTCTARLDLSTSYESYASFCREFSKILTNEDAFRFNAM</sequence>
<reference evidence="3" key="1">
    <citation type="submission" date="2023-01" db="EMBL/GenBank/DDBJ databases">
        <title>Genome assembly of the deep-sea coral Lophelia pertusa.</title>
        <authorList>
            <person name="Herrera S."/>
            <person name="Cordes E."/>
        </authorList>
    </citation>
    <scope>NUCLEOTIDE SEQUENCE</scope>
    <source>
        <strain evidence="3">USNM1676648</strain>
        <tissue evidence="3">Polyp</tissue>
    </source>
</reference>
<accession>A0A9X0D0Q7</accession>
<dbReference type="InterPro" id="IPR000569">
    <property type="entry name" value="HECT_dom"/>
</dbReference>
<name>A0A9X0D0Q7_9CNID</name>
<comment type="caution">
    <text evidence="3">The sequence shown here is derived from an EMBL/GenBank/DDBJ whole genome shotgun (WGS) entry which is preliminary data.</text>
</comment>
<dbReference type="AlphaFoldDB" id="A0A9X0D0Q7"/>
<evidence type="ECO:0000313" key="4">
    <source>
        <dbReference type="Proteomes" id="UP001163046"/>
    </source>
</evidence>
<feature type="domain" description="HECT" evidence="2">
    <location>
        <begin position="75"/>
        <end position="220"/>
    </location>
</feature>
<dbReference type="Gene3D" id="3.30.2410.10">
    <property type="entry name" value="Hect, E3 ligase catalytic domain"/>
    <property type="match status" value="1"/>
</dbReference>
<protein>
    <recommendedName>
        <fullName evidence="2">HECT domain-containing protein</fullName>
    </recommendedName>
</protein>
<evidence type="ECO:0000313" key="3">
    <source>
        <dbReference type="EMBL" id="KAJ7380549.1"/>
    </source>
</evidence>
<keyword evidence="1" id="KW-0833">Ubl conjugation pathway</keyword>